<dbReference type="PANTHER" id="PTHR45691">
    <property type="entry name" value="PROTEIN DIAPHANOUS"/>
    <property type="match status" value="1"/>
</dbReference>
<sequence>MPLREISNRINQVRRSESFRCVSQPKDVKDHPNSCIVSKNGYTKTHSWMESRMVAVSHRCISKIWFGNTYCLNTETGFVCGIYATMSAKDKRSGNLFSGLGKKKDKAKWAHTQRPHSDDFTDQVQNDGENLDHLTDEQINLQFEMMLDDMNLTEENKEPLRNKGMAEKKLLILHMKKTTVKNRLDSPADYISYLSNSDLSVHKLFQCLESLRIALTNNTVSWVQDFGSQGLDKLLQILNLCYGKNAKYERVQHECIKCIKALMNNTVGLKQIFKHPDALNILARSIDSSVPVIMTDAVKLMAAMCLVPPNGHEKALEAITVCGEIEGRERFAPIIRGLETRNETLRIACIQLINALVTSPDDLDFRLHLRNEFMRTGLIDVLENLQAEGNQTAELSIQLKIFHDHKDEDFDEFSQRYENIRLEFEEINDCYDLIRQTIGETPAEADFLSILQHLLCVRDDITVRSAYYRLIEECVSQIVLHKNGCDPDFRHTKRFKIDVEPLIETIIDKSKQEEERVSDELSKKLEEALTAKQESEAKLSQVENRLREYEAIISEVKKGGKLPQLPAGFLANMGSSAPPPPPPPPPGSGIPPPPPPPPGSNIPPPPPMPGMGIPPPPPMPGMGPPPPPPMPGMGGPPPPPPPPGPGGMIRFPPPPPGGLSPNLPPPNVLPHGMQPKKKYVLETPMKRVNWKKIPPQKLSDKAFWVSVREEKLASDDIFETLSVKFSSKPQTKKENNKVDEKKPSKKAKELKVLDAKSAQNLMILLGSVKISSSDMQKYILKVDEEHLTDAMLQQLIRYMPEPEQLARLEQFKDQYNELAEAEQFAVTMSSIKKLVPRLKSISFKMKFQELVQDIKPDIVAATAACEEVKTSKKFCLILQIILLIGNYMNAGSRNEQAVGFEISLLTKLNSTKAADHKTTLLHYLAEIVENKYPDALNFAEELMHVDRAARVSAEQIQKNLSQMKKSVKQLETDLKNFRPHNEEDRFADVMTSFLTEASAQYEILENMFKQMEKLYEDLSVYYAFDPKKYASDEFFTDIKTFKDMFQEAHKDNVHQREMEEKMRRAKEAKEKAEKEKQERLAKKKQLIDISSGEDQEGVMDSLLEALKTGSAFSHKPRRKAPARGAAERRAQLNRSRSRSNIYSHNRENVNGEIVR</sequence>
<keyword evidence="3" id="KW-0963">Cytoplasm</keyword>
<protein>
    <submittedName>
        <fullName evidence="10">Protein diaphanous</fullName>
    </submittedName>
</protein>
<dbReference type="InterPro" id="IPR011989">
    <property type="entry name" value="ARM-like"/>
</dbReference>
<reference evidence="10 11" key="1">
    <citation type="submission" date="2021-06" db="EMBL/GenBank/DDBJ databases">
        <title>Caerostris darwini draft genome.</title>
        <authorList>
            <person name="Kono N."/>
            <person name="Arakawa K."/>
        </authorList>
    </citation>
    <scope>NUCLEOTIDE SEQUENCE [LARGE SCALE GENOMIC DNA]</scope>
</reference>
<dbReference type="Pfam" id="PF06345">
    <property type="entry name" value="Drf_DAD"/>
    <property type="match status" value="1"/>
</dbReference>
<dbReference type="InterPro" id="IPR051412">
    <property type="entry name" value="Formin_Homology_Diaphanous_sf"/>
</dbReference>
<dbReference type="InterPro" id="IPR010472">
    <property type="entry name" value="FH3_dom"/>
</dbReference>
<dbReference type="SMART" id="SM01140">
    <property type="entry name" value="Drf_GBD"/>
    <property type="match status" value="1"/>
</dbReference>
<dbReference type="Gene3D" id="1.20.58.630">
    <property type="match status" value="1"/>
</dbReference>
<keyword evidence="11" id="KW-1185">Reference proteome</keyword>
<feature type="coiled-coil region" evidence="5">
    <location>
        <begin position="953"/>
        <end position="1014"/>
    </location>
</feature>
<comment type="similarity">
    <text evidence="2">Belongs to the formin homology family. Diaphanous subfamily.</text>
</comment>
<comment type="subcellular location">
    <subcellularLocation>
        <location evidence="1">Cytoplasm</location>
    </subcellularLocation>
</comment>
<dbReference type="Gene3D" id="1.20.58.2220">
    <property type="entry name" value="Formin, FH2 domain"/>
    <property type="match status" value="1"/>
</dbReference>
<dbReference type="Pfam" id="PF06367">
    <property type="entry name" value="Drf_FH3"/>
    <property type="match status" value="1"/>
</dbReference>
<accession>A0AAV4P112</accession>
<dbReference type="InterPro" id="IPR015425">
    <property type="entry name" value="FH2_Formin"/>
</dbReference>
<dbReference type="SMART" id="SM00498">
    <property type="entry name" value="FH2"/>
    <property type="match status" value="1"/>
</dbReference>
<evidence type="ECO:0000256" key="1">
    <source>
        <dbReference type="ARBA" id="ARBA00004496"/>
    </source>
</evidence>
<feature type="domain" description="DAD" evidence="7">
    <location>
        <begin position="1092"/>
        <end position="1120"/>
    </location>
</feature>
<dbReference type="Gene3D" id="1.25.10.10">
    <property type="entry name" value="Leucine-rich Repeat Variant"/>
    <property type="match status" value="1"/>
</dbReference>
<evidence type="ECO:0000313" key="11">
    <source>
        <dbReference type="Proteomes" id="UP001054837"/>
    </source>
</evidence>
<evidence type="ECO:0000256" key="6">
    <source>
        <dbReference type="SAM" id="MobiDB-lite"/>
    </source>
</evidence>
<feature type="coiled-coil region" evidence="5">
    <location>
        <begin position="507"/>
        <end position="559"/>
    </location>
</feature>
<feature type="region of interest" description="Disordered" evidence="6">
    <location>
        <begin position="1052"/>
        <end position="1087"/>
    </location>
</feature>
<dbReference type="PROSITE" id="PS51444">
    <property type="entry name" value="FH2"/>
    <property type="match status" value="1"/>
</dbReference>
<feature type="compositionally biased region" description="Basic and acidic residues" evidence="6">
    <location>
        <begin position="731"/>
        <end position="745"/>
    </location>
</feature>
<organism evidence="10 11">
    <name type="scientific">Caerostris darwini</name>
    <dbReference type="NCBI Taxonomy" id="1538125"/>
    <lineage>
        <taxon>Eukaryota</taxon>
        <taxon>Metazoa</taxon>
        <taxon>Ecdysozoa</taxon>
        <taxon>Arthropoda</taxon>
        <taxon>Chelicerata</taxon>
        <taxon>Arachnida</taxon>
        <taxon>Araneae</taxon>
        <taxon>Araneomorphae</taxon>
        <taxon>Entelegynae</taxon>
        <taxon>Araneoidea</taxon>
        <taxon>Araneidae</taxon>
        <taxon>Caerostris</taxon>
    </lineage>
</organism>
<dbReference type="SUPFAM" id="SSF48371">
    <property type="entry name" value="ARM repeat"/>
    <property type="match status" value="1"/>
</dbReference>
<dbReference type="AlphaFoldDB" id="A0AAV4P112"/>
<feature type="region of interest" description="Disordered" evidence="6">
    <location>
        <begin position="562"/>
        <end position="673"/>
    </location>
</feature>
<dbReference type="InterPro" id="IPR014768">
    <property type="entry name" value="GBD/FH3_dom"/>
</dbReference>
<dbReference type="PROSITE" id="PS51232">
    <property type="entry name" value="GBD_FH3"/>
    <property type="match status" value="1"/>
</dbReference>
<feature type="compositionally biased region" description="Polar residues" evidence="6">
    <location>
        <begin position="1132"/>
        <end position="1143"/>
    </location>
</feature>
<feature type="compositionally biased region" description="Pro residues" evidence="6">
    <location>
        <begin position="577"/>
        <end position="668"/>
    </location>
</feature>
<dbReference type="GO" id="GO:0005737">
    <property type="term" value="C:cytoplasm"/>
    <property type="evidence" value="ECO:0007669"/>
    <property type="project" value="UniProtKB-SubCell"/>
</dbReference>
<dbReference type="Gene3D" id="1.10.238.150">
    <property type="entry name" value="Formin, FH3 diaphanous domain"/>
    <property type="match status" value="1"/>
</dbReference>
<dbReference type="Gene3D" id="1.10.20.40">
    <property type="entry name" value="Formin, diaphanous GTPase-binding domain"/>
    <property type="match status" value="1"/>
</dbReference>
<dbReference type="InterPro" id="IPR042201">
    <property type="entry name" value="FH2_Formin_sf"/>
</dbReference>
<dbReference type="PANTHER" id="PTHR45691:SF6">
    <property type="entry name" value="PROTEIN DIAPHANOUS"/>
    <property type="match status" value="1"/>
</dbReference>
<dbReference type="PROSITE" id="PS51231">
    <property type="entry name" value="DAD"/>
    <property type="match status" value="1"/>
</dbReference>
<evidence type="ECO:0000256" key="5">
    <source>
        <dbReference type="SAM" id="Coils"/>
    </source>
</evidence>
<dbReference type="InterPro" id="IPR010465">
    <property type="entry name" value="Drf_DAD"/>
</dbReference>
<proteinExistence type="inferred from homology"/>
<feature type="compositionally biased region" description="Basic and acidic residues" evidence="6">
    <location>
        <begin position="1144"/>
        <end position="1155"/>
    </location>
</feature>
<dbReference type="InterPro" id="IPR044933">
    <property type="entry name" value="DIA_GBD_sf"/>
</dbReference>
<evidence type="ECO:0000256" key="2">
    <source>
        <dbReference type="ARBA" id="ARBA00008214"/>
    </source>
</evidence>
<evidence type="ECO:0000313" key="10">
    <source>
        <dbReference type="EMBL" id="GIX89718.1"/>
    </source>
</evidence>
<dbReference type="Pfam" id="PF02181">
    <property type="entry name" value="FH2"/>
    <property type="match status" value="1"/>
</dbReference>
<dbReference type="GO" id="GO:0031267">
    <property type="term" value="F:small GTPase binding"/>
    <property type="evidence" value="ECO:0007669"/>
    <property type="project" value="InterPro"/>
</dbReference>
<dbReference type="GO" id="GO:0030041">
    <property type="term" value="P:actin filament polymerization"/>
    <property type="evidence" value="ECO:0007669"/>
    <property type="project" value="TreeGrafter"/>
</dbReference>
<dbReference type="Proteomes" id="UP001054837">
    <property type="component" value="Unassembled WGS sequence"/>
</dbReference>
<feature type="domain" description="GBD/FH3" evidence="8">
    <location>
        <begin position="131"/>
        <end position="486"/>
    </location>
</feature>
<dbReference type="Gene3D" id="6.10.30.30">
    <property type="match status" value="1"/>
</dbReference>
<dbReference type="InterPro" id="IPR014767">
    <property type="entry name" value="DAD_dom"/>
</dbReference>
<comment type="caution">
    <text evidence="10">The sequence shown here is derived from an EMBL/GenBank/DDBJ whole genome shotgun (WGS) entry which is preliminary data.</text>
</comment>
<dbReference type="InterPro" id="IPR016024">
    <property type="entry name" value="ARM-type_fold"/>
</dbReference>
<feature type="compositionally biased region" description="Basic and acidic residues" evidence="6">
    <location>
        <begin position="1052"/>
        <end position="1080"/>
    </location>
</feature>
<evidence type="ECO:0000256" key="4">
    <source>
        <dbReference type="ARBA" id="ARBA00023054"/>
    </source>
</evidence>
<evidence type="ECO:0000259" key="9">
    <source>
        <dbReference type="PROSITE" id="PS51444"/>
    </source>
</evidence>
<name>A0AAV4P112_9ARAC</name>
<dbReference type="GO" id="GO:0003779">
    <property type="term" value="F:actin binding"/>
    <property type="evidence" value="ECO:0007669"/>
    <property type="project" value="InterPro"/>
</dbReference>
<feature type="domain" description="FH2" evidence="9">
    <location>
        <begin position="675"/>
        <end position="1071"/>
    </location>
</feature>
<gene>
    <name evidence="10" type="primary">dia</name>
    <name evidence="10" type="ORF">CDAR_245091</name>
</gene>
<dbReference type="GO" id="GO:0005884">
    <property type="term" value="C:actin filament"/>
    <property type="evidence" value="ECO:0007669"/>
    <property type="project" value="TreeGrafter"/>
</dbReference>
<dbReference type="Pfam" id="PF06371">
    <property type="entry name" value="Drf_GBD"/>
    <property type="match status" value="1"/>
</dbReference>
<evidence type="ECO:0000256" key="3">
    <source>
        <dbReference type="ARBA" id="ARBA00022490"/>
    </source>
</evidence>
<dbReference type="SMART" id="SM01139">
    <property type="entry name" value="Drf_FH3"/>
    <property type="match status" value="1"/>
</dbReference>
<feature type="region of interest" description="Disordered" evidence="6">
    <location>
        <begin position="726"/>
        <end position="745"/>
    </location>
</feature>
<dbReference type="SUPFAM" id="SSF101447">
    <property type="entry name" value="Formin homology 2 domain (FH2 domain)"/>
    <property type="match status" value="1"/>
</dbReference>
<evidence type="ECO:0000259" key="8">
    <source>
        <dbReference type="PROSITE" id="PS51232"/>
    </source>
</evidence>
<evidence type="ECO:0000259" key="7">
    <source>
        <dbReference type="PROSITE" id="PS51231"/>
    </source>
</evidence>
<feature type="region of interest" description="Disordered" evidence="6">
    <location>
        <begin position="1109"/>
        <end position="1155"/>
    </location>
</feature>
<dbReference type="InterPro" id="IPR010473">
    <property type="entry name" value="GTPase-bd"/>
</dbReference>
<keyword evidence="4 5" id="KW-0175">Coiled coil</keyword>
<dbReference type="EMBL" id="BPLQ01002197">
    <property type="protein sequence ID" value="GIX89718.1"/>
    <property type="molecule type" value="Genomic_DNA"/>
</dbReference>